<sequence>MSKRYKKGSGTLVHSVKSYHLFVSSSMLSRTFVLAALFTFVLSKPAAPVQRRTATNEFPDPPASVSLSSAKTIAAGETFEPDEPYTRYDRGSGACNGQSEGGDSDAVFLLEEGATLSRVVIGANQAEGVHCLGSCTLSHVWFEDVCEDAITIKQTSGTSRINYGGAKSADDKVVQHNGGGTVIINSFYVEDFGKLYRSCGNCDTQYERHVEINDVWAVDGSVLVGINSNYGDTATISTTKVDNVDTICERYKGNDDGDEPTELGSGPDSKYCLYTDDDITEL</sequence>
<evidence type="ECO:0000256" key="6">
    <source>
        <dbReference type="ARBA" id="ARBA00022729"/>
    </source>
</evidence>
<dbReference type="EMBL" id="JAUEPR010000010">
    <property type="protein sequence ID" value="KAK0480248.1"/>
    <property type="molecule type" value="Genomic_DNA"/>
</dbReference>
<protein>
    <recommendedName>
        <fullName evidence="10">Pectate lyase</fullName>
        <ecNumber evidence="10">4.2.2.2</ecNumber>
    </recommendedName>
</protein>
<comment type="catalytic activity">
    <reaction evidence="1 10">
        <text>Eliminative cleavage of (1-&gt;4)-alpha-D-galacturonan to give oligosaccharides with 4-deoxy-alpha-D-galact-4-enuronosyl groups at their non-reducing ends.</text>
        <dbReference type="EC" id="4.2.2.2"/>
    </reaction>
</comment>
<dbReference type="Proteomes" id="UP001175227">
    <property type="component" value="Unassembled WGS sequence"/>
</dbReference>
<keyword evidence="12" id="KW-0812">Transmembrane</keyword>
<evidence type="ECO:0000256" key="1">
    <source>
        <dbReference type="ARBA" id="ARBA00000695"/>
    </source>
</evidence>
<dbReference type="SUPFAM" id="SSF51126">
    <property type="entry name" value="Pectin lyase-like"/>
    <property type="match status" value="1"/>
</dbReference>
<evidence type="ECO:0000256" key="3">
    <source>
        <dbReference type="ARBA" id="ARBA00004613"/>
    </source>
</evidence>
<evidence type="ECO:0000256" key="4">
    <source>
        <dbReference type="ARBA" id="ARBA00006463"/>
    </source>
</evidence>
<accession>A0AA39PBA6</accession>
<organism evidence="13 14">
    <name type="scientific">Armillaria novae-zelandiae</name>
    <dbReference type="NCBI Taxonomy" id="153914"/>
    <lineage>
        <taxon>Eukaryota</taxon>
        <taxon>Fungi</taxon>
        <taxon>Dikarya</taxon>
        <taxon>Basidiomycota</taxon>
        <taxon>Agaricomycotina</taxon>
        <taxon>Agaricomycetes</taxon>
        <taxon>Agaricomycetidae</taxon>
        <taxon>Agaricales</taxon>
        <taxon>Marasmiineae</taxon>
        <taxon>Physalacriaceae</taxon>
        <taxon>Armillaria</taxon>
    </lineage>
</organism>
<keyword evidence="12" id="KW-0472">Membrane</keyword>
<comment type="function">
    <text evidence="9 10">Pectinolytic enzyme consist of four classes of enzymes: pectin lyase, polygalacturonase, pectin methylesterase and rhamnogalacturonase. Among pectinolytic enzymes, pectin lyase is the most important in depolymerization of pectin, since it cleaves internal glycosidic bonds of highly methylated pectins. Favors pectate, the anion, over pectin, the methyl ester.</text>
</comment>
<evidence type="ECO:0000256" key="7">
    <source>
        <dbReference type="ARBA" id="ARBA00022837"/>
    </source>
</evidence>
<evidence type="ECO:0000256" key="9">
    <source>
        <dbReference type="ARBA" id="ARBA00025679"/>
    </source>
</evidence>
<dbReference type="InterPro" id="IPR012334">
    <property type="entry name" value="Pectin_lyas_fold"/>
</dbReference>
<evidence type="ECO:0000256" key="12">
    <source>
        <dbReference type="SAM" id="Phobius"/>
    </source>
</evidence>
<dbReference type="AlphaFoldDB" id="A0AA39PBA6"/>
<keyword evidence="5 10" id="KW-0964">Secreted</keyword>
<evidence type="ECO:0000313" key="14">
    <source>
        <dbReference type="Proteomes" id="UP001175227"/>
    </source>
</evidence>
<keyword evidence="14" id="KW-1185">Reference proteome</keyword>
<evidence type="ECO:0000256" key="8">
    <source>
        <dbReference type="ARBA" id="ARBA00023239"/>
    </source>
</evidence>
<evidence type="ECO:0000256" key="5">
    <source>
        <dbReference type="ARBA" id="ARBA00022525"/>
    </source>
</evidence>
<dbReference type="InterPro" id="IPR011050">
    <property type="entry name" value="Pectin_lyase_fold/virulence"/>
</dbReference>
<evidence type="ECO:0000256" key="11">
    <source>
        <dbReference type="SAM" id="MobiDB-lite"/>
    </source>
</evidence>
<feature type="region of interest" description="Disordered" evidence="11">
    <location>
        <begin position="81"/>
        <end position="100"/>
    </location>
</feature>
<keyword evidence="7 10" id="KW-0106">Calcium</keyword>
<comment type="subcellular location">
    <subcellularLocation>
        <location evidence="3 10">Secreted</location>
    </subcellularLocation>
</comment>
<dbReference type="GO" id="GO:0005576">
    <property type="term" value="C:extracellular region"/>
    <property type="evidence" value="ECO:0007669"/>
    <property type="project" value="UniProtKB-SubCell"/>
</dbReference>
<feature type="transmembrane region" description="Helical" evidence="12">
    <location>
        <begin position="21"/>
        <end position="42"/>
    </location>
</feature>
<gene>
    <name evidence="13" type="ORF">IW261DRAFT_1476962</name>
</gene>
<dbReference type="EC" id="4.2.2.2" evidence="10"/>
<comment type="caution">
    <text evidence="13">The sequence shown here is derived from an EMBL/GenBank/DDBJ whole genome shotgun (WGS) entry which is preliminary data.</text>
</comment>
<keyword evidence="6" id="KW-0732">Signal</keyword>
<evidence type="ECO:0000313" key="13">
    <source>
        <dbReference type="EMBL" id="KAK0480248.1"/>
    </source>
</evidence>
<keyword evidence="8 10" id="KW-0456">Lyase</keyword>
<proteinExistence type="inferred from homology"/>
<dbReference type="Pfam" id="PF03211">
    <property type="entry name" value="Pectate_lyase"/>
    <property type="match status" value="1"/>
</dbReference>
<evidence type="ECO:0000256" key="2">
    <source>
        <dbReference type="ARBA" id="ARBA00001913"/>
    </source>
</evidence>
<dbReference type="Gene3D" id="2.160.20.10">
    <property type="entry name" value="Single-stranded right-handed beta-helix, Pectin lyase-like"/>
    <property type="match status" value="1"/>
</dbReference>
<evidence type="ECO:0000256" key="10">
    <source>
        <dbReference type="RuleBase" id="RU367009"/>
    </source>
</evidence>
<dbReference type="GO" id="GO:0045490">
    <property type="term" value="P:pectin catabolic process"/>
    <property type="evidence" value="ECO:0007669"/>
    <property type="project" value="TreeGrafter"/>
</dbReference>
<dbReference type="GO" id="GO:0030570">
    <property type="term" value="F:pectate lyase activity"/>
    <property type="evidence" value="ECO:0007669"/>
    <property type="project" value="UniProtKB-UniRule"/>
</dbReference>
<dbReference type="PANTHER" id="PTHR33407:SF9">
    <property type="entry name" value="PECTATE LYASE F-RELATED"/>
    <property type="match status" value="1"/>
</dbReference>
<name>A0AA39PBA6_9AGAR</name>
<reference evidence="13" key="1">
    <citation type="submission" date="2023-06" db="EMBL/GenBank/DDBJ databases">
        <authorList>
            <consortium name="Lawrence Berkeley National Laboratory"/>
            <person name="Ahrendt S."/>
            <person name="Sahu N."/>
            <person name="Indic B."/>
            <person name="Wong-Bajracharya J."/>
            <person name="Merenyi Z."/>
            <person name="Ke H.-M."/>
            <person name="Monk M."/>
            <person name="Kocsube S."/>
            <person name="Drula E."/>
            <person name="Lipzen A."/>
            <person name="Balint B."/>
            <person name="Henrissat B."/>
            <person name="Andreopoulos B."/>
            <person name="Martin F.M."/>
            <person name="Harder C.B."/>
            <person name="Rigling D."/>
            <person name="Ford K.L."/>
            <person name="Foster G.D."/>
            <person name="Pangilinan J."/>
            <person name="Papanicolaou A."/>
            <person name="Barry K."/>
            <person name="LaButti K."/>
            <person name="Viragh M."/>
            <person name="Koriabine M."/>
            <person name="Yan M."/>
            <person name="Riley R."/>
            <person name="Champramary S."/>
            <person name="Plett K.L."/>
            <person name="Tsai I.J."/>
            <person name="Slot J."/>
            <person name="Sipos G."/>
            <person name="Plett J."/>
            <person name="Nagy L.G."/>
            <person name="Grigoriev I.V."/>
        </authorList>
    </citation>
    <scope>NUCLEOTIDE SEQUENCE</scope>
    <source>
        <strain evidence="13">ICMP 16352</strain>
    </source>
</reference>
<comment type="cofactor">
    <cofactor evidence="2 10">
        <name>Ca(2+)</name>
        <dbReference type="ChEBI" id="CHEBI:29108"/>
    </cofactor>
</comment>
<comment type="similarity">
    <text evidence="4 10">Belongs to the polysaccharide lyase 3 family.</text>
</comment>
<dbReference type="InterPro" id="IPR004898">
    <property type="entry name" value="Pectate_lyase_PlyH/PlyE-like"/>
</dbReference>
<dbReference type="PANTHER" id="PTHR33407">
    <property type="entry name" value="PECTATE LYASE F-RELATED"/>
    <property type="match status" value="1"/>
</dbReference>
<keyword evidence="12" id="KW-1133">Transmembrane helix</keyword>